<reference evidence="2" key="1">
    <citation type="journal article" date="2019" name="Int. J. Syst. Evol. Microbiol.">
        <title>The Global Catalogue of Microorganisms (GCM) 10K type strain sequencing project: providing services to taxonomists for standard genome sequencing and annotation.</title>
        <authorList>
            <consortium name="The Broad Institute Genomics Platform"/>
            <consortium name="The Broad Institute Genome Sequencing Center for Infectious Disease"/>
            <person name="Wu L."/>
            <person name="Ma J."/>
        </authorList>
    </citation>
    <scope>NUCLEOTIDE SEQUENCE [LARGE SCALE GENOMIC DNA]</scope>
    <source>
        <strain evidence="2">CCUG 50347</strain>
    </source>
</reference>
<dbReference type="RefSeq" id="WP_274191304.1">
    <property type="nucleotide sequence ID" value="NZ_BAABHN010000041.1"/>
</dbReference>
<proteinExistence type="predicted"/>
<dbReference type="Proteomes" id="UP001595909">
    <property type="component" value="Unassembled WGS sequence"/>
</dbReference>
<evidence type="ECO:0008006" key="3">
    <source>
        <dbReference type="Google" id="ProtNLM"/>
    </source>
</evidence>
<dbReference type="EMBL" id="JBHSIM010000041">
    <property type="protein sequence ID" value="MFC4834674.1"/>
    <property type="molecule type" value="Genomic_DNA"/>
</dbReference>
<organism evidence="1 2">
    <name type="scientific">Actinomycetospora chibensis</name>
    <dbReference type="NCBI Taxonomy" id="663606"/>
    <lineage>
        <taxon>Bacteria</taxon>
        <taxon>Bacillati</taxon>
        <taxon>Actinomycetota</taxon>
        <taxon>Actinomycetes</taxon>
        <taxon>Pseudonocardiales</taxon>
        <taxon>Pseudonocardiaceae</taxon>
        <taxon>Actinomycetospora</taxon>
    </lineage>
</organism>
<keyword evidence="2" id="KW-1185">Reference proteome</keyword>
<sequence length="198" mass="21273">MRSVETSGDGDWDAARARWRSAANRLWAAALTDAEGYRRLAEGVGDRLAELRRTTATPAELLAMEERPDAVLVDAAACAVRADEIEAERARARRAALVAAGREEGRTWVVLEEGFTRSVSMHLPTGLALVAIDEPYRDSEPHGVAEVALAADTGEVLAGGDDDTAWFATRAERDAALAQRRAEIGSLDGGGRMVSDER</sequence>
<comment type="caution">
    <text evidence="1">The sequence shown here is derived from an EMBL/GenBank/DDBJ whole genome shotgun (WGS) entry which is preliminary data.</text>
</comment>
<evidence type="ECO:0000313" key="1">
    <source>
        <dbReference type="EMBL" id="MFC4834674.1"/>
    </source>
</evidence>
<evidence type="ECO:0000313" key="2">
    <source>
        <dbReference type="Proteomes" id="UP001595909"/>
    </source>
</evidence>
<accession>A0ABV9RME0</accession>
<name>A0ABV9RME0_9PSEU</name>
<protein>
    <recommendedName>
        <fullName evidence="3">DUF222 domain-containing protein</fullName>
    </recommendedName>
</protein>
<gene>
    <name evidence="1" type="ORF">ACFPEL_19835</name>
</gene>